<protein>
    <submittedName>
        <fullName evidence="1">Uncharacterized protein</fullName>
    </submittedName>
</protein>
<reference evidence="2" key="1">
    <citation type="journal article" date="2014" name="Soil Biol. Biochem.">
        <title>Structure and function of bacterial communities in ageing soils: Insights from the Mendocino ecological staircase.</title>
        <authorList>
            <person name="Uroz S."/>
            <person name="Tech J.J."/>
            <person name="Sawaya N.A."/>
            <person name="Frey-Klett P."/>
            <person name="Leveau J.H.J."/>
        </authorList>
    </citation>
    <scope>NUCLEOTIDE SEQUENCE [LARGE SCALE GENOMIC DNA]</scope>
    <source>
        <strain evidence="2">Cal35</strain>
    </source>
</reference>
<gene>
    <name evidence="1" type="ORF">LT85_0046</name>
</gene>
<dbReference type="Proteomes" id="UP000030302">
    <property type="component" value="Chromosome"/>
</dbReference>
<dbReference type="KEGG" id="care:LT85_0046"/>
<organism evidence="1 2">
    <name type="scientific">Collimonas arenae</name>
    <dbReference type="NCBI Taxonomy" id="279058"/>
    <lineage>
        <taxon>Bacteria</taxon>
        <taxon>Pseudomonadati</taxon>
        <taxon>Pseudomonadota</taxon>
        <taxon>Betaproteobacteria</taxon>
        <taxon>Burkholderiales</taxon>
        <taxon>Oxalobacteraceae</taxon>
        <taxon>Collimonas</taxon>
    </lineage>
</organism>
<dbReference type="HOGENOM" id="CLU_3116683_0_0_4"/>
<keyword evidence="2" id="KW-1185">Reference proteome</keyword>
<accession>A0A0A1F3T8</accession>
<dbReference type="AlphaFoldDB" id="A0A0A1F3T8"/>
<dbReference type="STRING" id="279058.LT85_0046"/>
<dbReference type="EMBL" id="CP009962">
    <property type="protein sequence ID" value="AIY39206.1"/>
    <property type="molecule type" value="Genomic_DNA"/>
</dbReference>
<evidence type="ECO:0000313" key="1">
    <source>
        <dbReference type="EMBL" id="AIY39206.1"/>
    </source>
</evidence>
<evidence type="ECO:0000313" key="2">
    <source>
        <dbReference type="Proteomes" id="UP000030302"/>
    </source>
</evidence>
<sequence length="50" mass="5487">MALAANLQAPLRRPPVRVSDACQRAREIVTARPQEVSAVVDKRVKAYLTA</sequence>
<name>A0A0A1F3T8_9BURK</name>
<proteinExistence type="predicted"/>